<organism evidence="1 2">
    <name type="scientific">Datura stramonium</name>
    <name type="common">Jimsonweed</name>
    <name type="synonym">Common thornapple</name>
    <dbReference type="NCBI Taxonomy" id="4076"/>
    <lineage>
        <taxon>Eukaryota</taxon>
        <taxon>Viridiplantae</taxon>
        <taxon>Streptophyta</taxon>
        <taxon>Embryophyta</taxon>
        <taxon>Tracheophyta</taxon>
        <taxon>Spermatophyta</taxon>
        <taxon>Magnoliopsida</taxon>
        <taxon>eudicotyledons</taxon>
        <taxon>Gunneridae</taxon>
        <taxon>Pentapetalae</taxon>
        <taxon>asterids</taxon>
        <taxon>lamiids</taxon>
        <taxon>Solanales</taxon>
        <taxon>Solanaceae</taxon>
        <taxon>Solanoideae</taxon>
        <taxon>Datureae</taxon>
        <taxon>Datura</taxon>
    </lineage>
</organism>
<keyword evidence="2" id="KW-1185">Reference proteome</keyword>
<dbReference type="EMBL" id="JACEIK010009351">
    <property type="protein sequence ID" value="MCE3052248.1"/>
    <property type="molecule type" value="Genomic_DNA"/>
</dbReference>
<feature type="non-terminal residue" evidence="1">
    <location>
        <position position="1"/>
    </location>
</feature>
<evidence type="ECO:0000313" key="2">
    <source>
        <dbReference type="Proteomes" id="UP000823775"/>
    </source>
</evidence>
<name>A0ABS8WRY5_DATST</name>
<reference evidence="1 2" key="1">
    <citation type="journal article" date="2021" name="BMC Genomics">
        <title>Datura genome reveals duplications of psychoactive alkaloid biosynthetic genes and high mutation rate following tissue culture.</title>
        <authorList>
            <person name="Rajewski A."/>
            <person name="Carter-House D."/>
            <person name="Stajich J."/>
            <person name="Litt A."/>
        </authorList>
    </citation>
    <scope>NUCLEOTIDE SEQUENCE [LARGE SCALE GENOMIC DNA]</scope>
    <source>
        <strain evidence="1">AR-01</strain>
    </source>
</reference>
<comment type="caution">
    <text evidence="1">The sequence shown here is derived from an EMBL/GenBank/DDBJ whole genome shotgun (WGS) entry which is preliminary data.</text>
</comment>
<evidence type="ECO:0000313" key="1">
    <source>
        <dbReference type="EMBL" id="MCE3052248.1"/>
    </source>
</evidence>
<sequence length="76" mass="8261">AFLGAPARASGDKWAAEYARGAELSVPPESHTDKNPSGWPHLAEIYKEIVKATMVAEGVTISRHHTMECTVTIKQD</sequence>
<dbReference type="Proteomes" id="UP000823775">
    <property type="component" value="Unassembled WGS sequence"/>
</dbReference>
<proteinExistence type="predicted"/>
<gene>
    <name evidence="1" type="ORF">HAX54_052002</name>
</gene>
<protein>
    <submittedName>
        <fullName evidence="1">Uncharacterized protein</fullName>
    </submittedName>
</protein>
<accession>A0ABS8WRY5</accession>